<organism evidence="1">
    <name type="scientific">Oryza brachyantha</name>
    <name type="common">malo sina</name>
    <dbReference type="NCBI Taxonomy" id="4533"/>
    <lineage>
        <taxon>Eukaryota</taxon>
        <taxon>Viridiplantae</taxon>
        <taxon>Streptophyta</taxon>
        <taxon>Embryophyta</taxon>
        <taxon>Tracheophyta</taxon>
        <taxon>Spermatophyta</taxon>
        <taxon>Magnoliopsida</taxon>
        <taxon>Liliopsida</taxon>
        <taxon>Poales</taxon>
        <taxon>Poaceae</taxon>
        <taxon>BOP clade</taxon>
        <taxon>Oryzoideae</taxon>
        <taxon>Oryzeae</taxon>
        <taxon>Oryzinae</taxon>
        <taxon>Oryza</taxon>
    </lineage>
</organism>
<accession>J3KWK3</accession>
<reference evidence="1" key="1">
    <citation type="journal article" date="2013" name="Nat. Commun.">
        <title>Whole-genome sequencing of Oryza brachyantha reveals mechanisms underlying Oryza genome evolution.</title>
        <authorList>
            <person name="Chen J."/>
            <person name="Huang Q."/>
            <person name="Gao D."/>
            <person name="Wang J."/>
            <person name="Lang Y."/>
            <person name="Liu T."/>
            <person name="Li B."/>
            <person name="Bai Z."/>
            <person name="Luis Goicoechea J."/>
            <person name="Liang C."/>
            <person name="Chen C."/>
            <person name="Zhang W."/>
            <person name="Sun S."/>
            <person name="Liao Y."/>
            <person name="Zhang X."/>
            <person name="Yang L."/>
            <person name="Song C."/>
            <person name="Wang M."/>
            <person name="Shi J."/>
            <person name="Liu G."/>
            <person name="Liu J."/>
            <person name="Zhou H."/>
            <person name="Zhou W."/>
            <person name="Yu Q."/>
            <person name="An N."/>
            <person name="Chen Y."/>
            <person name="Cai Q."/>
            <person name="Wang B."/>
            <person name="Liu B."/>
            <person name="Min J."/>
            <person name="Huang Y."/>
            <person name="Wu H."/>
            <person name="Li Z."/>
            <person name="Zhang Y."/>
            <person name="Yin Y."/>
            <person name="Song W."/>
            <person name="Jiang J."/>
            <person name="Jackson S.A."/>
            <person name="Wing R.A."/>
            <person name="Wang J."/>
            <person name="Chen M."/>
        </authorList>
    </citation>
    <scope>NUCLEOTIDE SEQUENCE [LARGE SCALE GENOMIC DNA]</scope>
    <source>
        <strain evidence="1">cv. IRGC 101232</strain>
    </source>
</reference>
<dbReference type="EnsemblPlants" id="OB01G13590.1">
    <property type="protein sequence ID" value="OB01G13590.1"/>
    <property type="gene ID" value="OB01G13590"/>
</dbReference>
<dbReference type="OMA" id="CCERLMT"/>
<proteinExistence type="predicted"/>
<reference evidence="1" key="2">
    <citation type="submission" date="2013-04" db="UniProtKB">
        <authorList>
            <consortium name="EnsemblPlants"/>
        </authorList>
    </citation>
    <scope>IDENTIFICATION</scope>
</reference>
<evidence type="ECO:0000313" key="1">
    <source>
        <dbReference type="EnsemblPlants" id="OB01G13590.1"/>
    </source>
</evidence>
<sequence>MRDRVQRVVTALGEVSGDLACAMSSTKAAELLALRGGSFHPSMRLLGNSQLGERHLAERNAGNKLPDAGKYAQDAYTSVCWCRSHLHTVLLLLEHKGVPDVNVFIDEERIVAVGDLADAIARVELSAGKAASARQDVPGGGGH</sequence>
<dbReference type="Proteomes" id="UP000006038">
    <property type="component" value="Chromosome 1"/>
</dbReference>
<keyword evidence="2" id="KW-1185">Reference proteome</keyword>
<dbReference type="PANTHER" id="PTHR35356">
    <property type="entry name" value="OS01G0156300 PROTEIN-RELATED"/>
    <property type="match status" value="1"/>
</dbReference>
<dbReference type="InterPro" id="IPR010535">
    <property type="entry name" value="DUF1110"/>
</dbReference>
<dbReference type="Gramene" id="OB01G13590.1">
    <property type="protein sequence ID" value="OB01G13590.1"/>
    <property type="gene ID" value="OB01G13590"/>
</dbReference>
<protein>
    <submittedName>
        <fullName evidence="1">Uncharacterized protein</fullName>
    </submittedName>
</protein>
<dbReference type="AlphaFoldDB" id="J3KWK3"/>
<dbReference type="eggNOG" id="ENOG502R4MU">
    <property type="taxonomic scope" value="Eukaryota"/>
</dbReference>
<dbReference type="Pfam" id="PF06533">
    <property type="entry name" value="DUF1110"/>
    <property type="match status" value="1"/>
</dbReference>
<name>J3KWK3_ORYBR</name>
<evidence type="ECO:0000313" key="2">
    <source>
        <dbReference type="Proteomes" id="UP000006038"/>
    </source>
</evidence>
<dbReference type="HOGENOM" id="CLU_120173_0_0_1"/>
<dbReference type="PANTHER" id="PTHR35356:SF3">
    <property type="entry name" value="OS01G0156300 PROTEIN"/>
    <property type="match status" value="1"/>
</dbReference>